<organism evidence="3 4">
    <name type="scientific">Hypsibius exemplaris</name>
    <name type="common">Freshwater tardigrade</name>
    <dbReference type="NCBI Taxonomy" id="2072580"/>
    <lineage>
        <taxon>Eukaryota</taxon>
        <taxon>Metazoa</taxon>
        <taxon>Ecdysozoa</taxon>
        <taxon>Tardigrada</taxon>
        <taxon>Eutardigrada</taxon>
        <taxon>Parachela</taxon>
        <taxon>Hypsibioidea</taxon>
        <taxon>Hypsibiidae</taxon>
        <taxon>Hypsibius</taxon>
    </lineage>
</organism>
<sequence>MTANVQVRLLCFLCGFQLVTAIDSTTHFSNASASPPFGIMQPEPSNPVAVLPDALPPPFADDLVTPNPARIRRQFAGLEVAVKDDIFDTFPSSQIMATWTFTPQPTVLPSLPTIADIFSRGRREMKFNDRQADHQPVSTSSSVFDDNTYDENKSAGEGGLTVGALRTFGGGAIVQVKRSDEGVTRRPTTTSVKRTTEDDGWNENRLGSEQGGMGLAVPGNILGV</sequence>
<keyword evidence="2" id="KW-0732">Signal</keyword>
<dbReference type="EMBL" id="MTYJ01000048">
    <property type="protein sequence ID" value="OQV18553.1"/>
    <property type="molecule type" value="Genomic_DNA"/>
</dbReference>
<feature type="chain" id="PRO_5012845440" description="Amidase domain-containing protein" evidence="2">
    <location>
        <begin position="22"/>
        <end position="224"/>
    </location>
</feature>
<reference evidence="4" key="1">
    <citation type="submission" date="2017-01" db="EMBL/GenBank/DDBJ databases">
        <title>Comparative genomics of anhydrobiosis in the tardigrade Hypsibius dujardini.</title>
        <authorList>
            <person name="Yoshida Y."/>
            <person name="Koutsovoulos G."/>
            <person name="Laetsch D."/>
            <person name="Stevens L."/>
            <person name="Kumar S."/>
            <person name="Horikawa D."/>
            <person name="Ishino K."/>
            <person name="Komine S."/>
            <person name="Tomita M."/>
            <person name="Blaxter M."/>
            <person name="Arakawa K."/>
        </authorList>
    </citation>
    <scope>NUCLEOTIDE SEQUENCE [LARGE SCALE GENOMIC DNA]</scope>
    <source>
        <strain evidence="4">Z151</strain>
    </source>
</reference>
<protein>
    <recommendedName>
        <fullName evidence="5">Amidase domain-containing protein</fullName>
    </recommendedName>
</protein>
<feature type="region of interest" description="Disordered" evidence="1">
    <location>
        <begin position="180"/>
        <end position="219"/>
    </location>
</feature>
<dbReference type="OrthoDB" id="10665779at2759"/>
<proteinExistence type="predicted"/>
<name>A0A1W0WTT4_HYPEX</name>
<accession>A0A1W0WTT4</accession>
<dbReference type="AlphaFoldDB" id="A0A1W0WTT4"/>
<evidence type="ECO:0000256" key="1">
    <source>
        <dbReference type="SAM" id="MobiDB-lite"/>
    </source>
</evidence>
<keyword evidence="4" id="KW-1185">Reference proteome</keyword>
<evidence type="ECO:0000313" key="3">
    <source>
        <dbReference type="EMBL" id="OQV18553.1"/>
    </source>
</evidence>
<evidence type="ECO:0000256" key="2">
    <source>
        <dbReference type="SAM" id="SignalP"/>
    </source>
</evidence>
<dbReference type="Proteomes" id="UP000192578">
    <property type="component" value="Unassembled WGS sequence"/>
</dbReference>
<comment type="caution">
    <text evidence="3">The sequence shown here is derived from an EMBL/GenBank/DDBJ whole genome shotgun (WGS) entry which is preliminary data.</text>
</comment>
<gene>
    <name evidence="3" type="ORF">BV898_07379</name>
</gene>
<evidence type="ECO:0000313" key="4">
    <source>
        <dbReference type="Proteomes" id="UP000192578"/>
    </source>
</evidence>
<evidence type="ECO:0008006" key="5">
    <source>
        <dbReference type="Google" id="ProtNLM"/>
    </source>
</evidence>
<feature type="signal peptide" evidence="2">
    <location>
        <begin position="1"/>
        <end position="21"/>
    </location>
</feature>